<sequence length="277" mass="29619">MRRALSLAVFLVTAPFAVTGDSRPGYPDPLTVISQWSSFQASRDPRPILLVTALPAQEKSGGIVIGVQLGGKLSETVPAASEVTLPDGVTTLPRVSARNAFDELRLHLDRKAAPGRMGTVVAAESVIQEFQSDRGFVSLPAWKFQLAGGGALVWPALPSRFFWRLGSLSPSSTVVQASASRTLPQITVWMDPRRGCGQRVTAPPNVRITESENVVVIGKIAPRSRAEFSRCAMTADLRAEAFTYELSSPLGERGLLDELGNVAVVNDNNTPALPGAF</sequence>
<reference evidence="2 3" key="1">
    <citation type="submission" date="2019-10" db="EMBL/GenBank/DDBJ databases">
        <title>Whole genome shotgun sequence of Acrocarpospora pleiomorpha NBRC 16267.</title>
        <authorList>
            <person name="Ichikawa N."/>
            <person name="Kimura A."/>
            <person name="Kitahashi Y."/>
            <person name="Komaki H."/>
            <person name="Oguchi A."/>
        </authorList>
    </citation>
    <scope>NUCLEOTIDE SEQUENCE [LARGE SCALE GENOMIC DNA]</scope>
    <source>
        <strain evidence="2 3">NBRC 16267</strain>
    </source>
</reference>
<keyword evidence="1" id="KW-0732">Signal</keyword>
<protein>
    <recommendedName>
        <fullName evidence="4">Lipoprotein</fullName>
    </recommendedName>
</protein>
<feature type="chain" id="PRO_5039465584" description="Lipoprotein" evidence="1">
    <location>
        <begin position="20"/>
        <end position="277"/>
    </location>
</feature>
<dbReference type="AlphaFoldDB" id="A0A5M3XI64"/>
<dbReference type="RefSeq" id="WP_344316110.1">
    <property type="nucleotide sequence ID" value="NZ_BAAAHM010000003.1"/>
</dbReference>
<dbReference type="EMBL" id="BLAF01000021">
    <property type="protein sequence ID" value="GES21197.1"/>
    <property type="molecule type" value="Genomic_DNA"/>
</dbReference>
<name>A0A5M3XI64_9ACTN</name>
<organism evidence="2 3">
    <name type="scientific">Acrocarpospora pleiomorpha</name>
    <dbReference type="NCBI Taxonomy" id="90975"/>
    <lineage>
        <taxon>Bacteria</taxon>
        <taxon>Bacillati</taxon>
        <taxon>Actinomycetota</taxon>
        <taxon>Actinomycetes</taxon>
        <taxon>Streptosporangiales</taxon>
        <taxon>Streptosporangiaceae</taxon>
        <taxon>Acrocarpospora</taxon>
    </lineage>
</organism>
<evidence type="ECO:0000313" key="3">
    <source>
        <dbReference type="Proteomes" id="UP000377595"/>
    </source>
</evidence>
<keyword evidence="3" id="KW-1185">Reference proteome</keyword>
<evidence type="ECO:0000256" key="1">
    <source>
        <dbReference type="SAM" id="SignalP"/>
    </source>
</evidence>
<evidence type="ECO:0000313" key="2">
    <source>
        <dbReference type="EMBL" id="GES21197.1"/>
    </source>
</evidence>
<dbReference type="Proteomes" id="UP000377595">
    <property type="component" value="Unassembled WGS sequence"/>
</dbReference>
<proteinExistence type="predicted"/>
<gene>
    <name evidence="2" type="ORF">Aple_040930</name>
</gene>
<evidence type="ECO:0008006" key="4">
    <source>
        <dbReference type="Google" id="ProtNLM"/>
    </source>
</evidence>
<comment type="caution">
    <text evidence="2">The sequence shown here is derived from an EMBL/GenBank/DDBJ whole genome shotgun (WGS) entry which is preliminary data.</text>
</comment>
<accession>A0A5M3XI64</accession>
<feature type="signal peptide" evidence="1">
    <location>
        <begin position="1"/>
        <end position="19"/>
    </location>
</feature>